<protein>
    <submittedName>
        <fullName evidence="2">Uncharacterized protein</fullName>
    </submittedName>
</protein>
<reference evidence="2" key="1">
    <citation type="submission" date="2022-11" db="EMBL/GenBank/DDBJ databases">
        <authorList>
            <person name="Scott C."/>
            <person name="Bruce N."/>
        </authorList>
    </citation>
    <scope>NUCLEOTIDE SEQUENCE</scope>
</reference>
<organism evidence="2 3">
    <name type="scientific">Parascedosporium putredinis</name>
    <dbReference type="NCBI Taxonomy" id="1442378"/>
    <lineage>
        <taxon>Eukaryota</taxon>
        <taxon>Fungi</taxon>
        <taxon>Dikarya</taxon>
        <taxon>Ascomycota</taxon>
        <taxon>Pezizomycotina</taxon>
        <taxon>Sordariomycetes</taxon>
        <taxon>Hypocreomycetidae</taxon>
        <taxon>Microascales</taxon>
        <taxon>Microascaceae</taxon>
        <taxon>Parascedosporium</taxon>
    </lineage>
</organism>
<comment type="caution">
    <text evidence="2">The sequence shown here is derived from an EMBL/GenBank/DDBJ whole genome shotgun (WGS) entry which is preliminary data.</text>
</comment>
<accession>A0A9P1GVG7</accession>
<feature type="signal peptide" evidence="1">
    <location>
        <begin position="1"/>
        <end position="20"/>
    </location>
</feature>
<evidence type="ECO:0000256" key="1">
    <source>
        <dbReference type="SAM" id="SignalP"/>
    </source>
</evidence>
<dbReference type="EMBL" id="CALLCH030000001">
    <property type="protein sequence ID" value="CAI4211382.1"/>
    <property type="molecule type" value="Genomic_DNA"/>
</dbReference>
<evidence type="ECO:0000313" key="2">
    <source>
        <dbReference type="EMBL" id="CAI4211382.1"/>
    </source>
</evidence>
<gene>
    <name evidence="2" type="ORF">PPNO1_LOCUS1177</name>
</gene>
<keyword evidence="3" id="KW-1185">Reference proteome</keyword>
<dbReference type="AlphaFoldDB" id="A0A9P1GVG7"/>
<feature type="chain" id="PRO_5044491939" evidence="1">
    <location>
        <begin position="21"/>
        <end position="75"/>
    </location>
</feature>
<evidence type="ECO:0000313" key="3">
    <source>
        <dbReference type="Proteomes" id="UP000838763"/>
    </source>
</evidence>
<proteinExistence type="predicted"/>
<sequence>MKITTFVALAVSLYTSAASAGMVLIPAFPDQAVAKQSGDCPYGVVTPIGCAKQDGETSQRRVFFLKDEPRLWTGG</sequence>
<dbReference type="Proteomes" id="UP000838763">
    <property type="component" value="Unassembled WGS sequence"/>
</dbReference>
<name>A0A9P1GVG7_9PEZI</name>
<keyword evidence="1" id="KW-0732">Signal</keyword>
<dbReference type="OrthoDB" id="5144659at2759"/>